<name>A0A9D4KTU2_DREPO</name>
<evidence type="ECO:0000313" key="2">
    <source>
        <dbReference type="Proteomes" id="UP000828390"/>
    </source>
</evidence>
<reference evidence="1" key="1">
    <citation type="journal article" date="2019" name="bioRxiv">
        <title>The Genome of the Zebra Mussel, Dreissena polymorpha: A Resource for Invasive Species Research.</title>
        <authorList>
            <person name="McCartney M.A."/>
            <person name="Auch B."/>
            <person name="Kono T."/>
            <person name="Mallez S."/>
            <person name="Zhang Y."/>
            <person name="Obille A."/>
            <person name="Becker A."/>
            <person name="Abrahante J.E."/>
            <person name="Garbe J."/>
            <person name="Badalamenti J.P."/>
            <person name="Herman A."/>
            <person name="Mangelson H."/>
            <person name="Liachko I."/>
            <person name="Sullivan S."/>
            <person name="Sone E.D."/>
            <person name="Koren S."/>
            <person name="Silverstein K.A.T."/>
            <person name="Beckman K.B."/>
            <person name="Gohl D.M."/>
        </authorList>
    </citation>
    <scope>NUCLEOTIDE SEQUENCE</scope>
    <source>
        <strain evidence="1">Duluth1</strain>
        <tissue evidence="1">Whole animal</tissue>
    </source>
</reference>
<organism evidence="1 2">
    <name type="scientific">Dreissena polymorpha</name>
    <name type="common">Zebra mussel</name>
    <name type="synonym">Mytilus polymorpha</name>
    <dbReference type="NCBI Taxonomy" id="45954"/>
    <lineage>
        <taxon>Eukaryota</taxon>
        <taxon>Metazoa</taxon>
        <taxon>Spiralia</taxon>
        <taxon>Lophotrochozoa</taxon>
        <taxon>Mollusca</taxon>
        <taxon>Bivalvia</taxon>
        <taxon>Autobranchia</taxon>
        <taxon>Heteroconchia</taxon>
        <taxon>Euheterodonta</taxon>
        <taxon>Imparidentia</taxon>
        <taxon>Neoheterodontei</taxon>
        <taxon>Myida</taxon>
        <taxon>Dreissenoidea</taxon>
        <taxon>Dreissenidae</taxon>
        <taxon>Dreissena</taxon>
    </lineage>
</organism>
<keyword evidence="2" id="KW-1185">Reference proteome</keyword>
<proteinExistence type="predicted"/>
<dbReference type="AlphaFoldDB" id="A0A9D4KTU2"/>
<gene>
    <name evidence="1" type="ORF">DPMN_087790</name>
</gene>
<dbReference type="Proteomes" id="UP000828390">
    <property type="component" value="Unassembled WGS sequence"/>
</dbReference>
<dbReference type="EMBL" id="JAIWYP010000003">
    <property type="protein sequence ID" value="KAH3845509.1"/>
    <property type="molecule type" value="Genomic_DNA"/>
</dbReference>
<evidence type="ECO:0000313" key="1">
    <source>
        <dbReference type="EMBL" id="KAH3845509.1"/>
    </source>
</evidence>
<reference evidence="1" key="2">
    <citation type="submission" date="2020-11" db="EMBL/GenBank/DDBJ databases">
        <authorList>
            <person name="McCartney M.A."/>
            <person name="Auch B."/>
            <person name="Kono T."/>
            <person name="Mallez S."/>
            <person name="Becker A."/>
            <person name="Gohl D.M."/>
            <person name="Silverstein K.A.T."/>
            <person name="Koren S."/>
            <person name="Bechman K.B."/>
            <person name="Herman A."/>
            <person name="Abrahante J.E."/>
            <person name="Garbe J."/>
        </authorList>
    </citation>
    <scope>NUCLEOTIDE SEQUENCE</scope>
    <source>
        <strain evidence="1">Duluth1</strain>
        <tissue evidence="1">Whole animal</tissue>
    </source>
</reference>
<comment type="caution">
    <text evidence="1">The sequence shown here is derived from an EMBL/GenBank/DDBJ whole genome shotgun (WGS) entry which is preliminary data.</text>
</comment>
<accession>A0A9D4KTU2</accession>
<sequence length="53" mass="5699">MAMRYLPVGYIVKELEQGANKISGAGNGYTRKSLRAGVGELVEESGILWKSGL</sequence>
<protein>
    <submittedName>
        <fullName evidence="1">Uncharacterized protein</fullName>
    </submittedName>
</protein>